<proteinExistence type="predicted"/>
<dbReference type="AlphaFoldDB" id="A0A089NL28"/>
<sequence>MAERGMDCFMRRSGDAWDRATKEGRFSSLTIARTAPRTDCTRHEAPADVFDDIERFYSPTRRLSTLGCLEPVEFQYHARFA</sequence>
<keyword evidence="2" id="KW-1185">Reference proteome</keyword>
<gene>
    <name evidence="1" type="ORF">MOC_0302</name>
</gene>
<reference evidence="1 2" key="1">
    <citation type="journal article" date="2014" name="PLoS ONE">
        <title>Genome Information of Methylobacterium oryzae, a Plant-Probiotic Methylotroph in the Phyllosphere.</title>
        <authorList>
            <person name="Kwak M.J."/>
            <person name="Jeong H."/>
            <person name="Madhaiyan M."/>
            <person name="Lee Y."/>
            <person name="Sa T.M."/>
            <person name="Oh T.K."/>
            <person name="Kim J.F."/>
        </authorList>
    </citation>
    <scope>NUCLEOTIDE SEQUENCE [LARGE SCALE GENOMIC DNA]</scope>
    <source>
        <strain evidence="1 2">CBMB20</strain>
    </source>
</reference>
<organism evidence="1 2">
    <name type="scientific">Methylobacterium oryzae CBMB20</name>
    <dbReference type="NCBI Taxonomy" id="693986"/>
    <lineage>
        <taxon>Bacteria</taxon>
        <taxon>Pseudomonadati</taxon>
        <taxon>Pseudomonadota</taxon>
        <taxon>Alphaproteobacteria</taxon>
        <taxon>Hyphomicrobiales</taxon>
        <taxon>Methylobacteriaceae</taxon>
        <taxon>Methylobacterium</taxon>
    </lineage>
</organism>
<protein>
    <submittedName>
        <fullName evidence="1">Transposase</fullName>
    </submittedName>
</protein>
<dbReference type="EMBL" id="CP003811">
    <property type="protein sequence ID" value="AIQ88057.1"/>
    <property type="molecule type" value="Genomic_DNA"/>
</dbReference>
<dbReference type="HOGENOM" id="CLU_027402_41_5_5"/>
<evidence type="ECO:0000313" key="1">
    <source>
        <dbReference type="EMBL" id="AIQ88057.1"/>
    </source>
</evidence>
<name>A0A089NL28_9HYPH</name>
<dbReference type="KEGG" id="mor:MOC_0302"/>
<evidence type="ECO:0000313" key="2">
    <source>
        <dbReference type="Proteomes" id="UP000029492"/>
    </source>
</evidence>
<accession>A0A089NL28</accession>
<dbReference type="STRING" id="693986.MOC_0302"/>
<dbReference type="eggNOG" id="COG2801">
    <property type="taxonomic scope" value="Bacteria"/>
</dbReference>
<dbReference type="Proteomes" id="UP000029492">
    <property type="component" value="Chromosome"/>
</dbReference>